<dbReference type="Proteomes" id="UP000515129">
    <property type="component" value="Chromosome 18"/>
</dbReference>
<gene>
    <name evidence="16" type="primary">LOC113118813</name>
</gene>
<dbReference type="InterPro" id="IPR038550">
    <property type="entry name" value="GPCR_3_9-Cys_sf"/>
</dbReference>
<evidence type="ECO:0000256" key="12">
    <source>
        <dbReference type="SAM" id="Phobius"/>
    </source>
</evidence>
<dbReference type="OrthoDB" id="5984008at2759"/>
<evidence type="ECO:0000259" key="14">
    <source>
        <dbReference type="PROSITE" id="PS50259"/>
    </source>
</evidence>
<dbReference type="InterPro" id="IPR000337">
    <property type="entry name" value="GPCR_3"/>
</dbReference>
<keyword evidence="6 12" id="KW-1133">Transmembrane helix</keyword>
<comment type="similarity">
    <text evidence="2">Belongs to the G-protein coupled receptor 3 family.</text>
</comment>
<dbReference type="RefSeq" id="XP_026144008.1">
    <property type="nucleotide sequence ID" value="XM_026288223.1"/>
</dbReference>
<dbReference type="PROSITE" id="PS50259">
    <property type="entry name" value="G_PROTEIN_RECEP_F3_4"/>
    <property type="match status" value="1"/>
</dbReference>
<keyword evidence="5 13" id="KW-0732">Signal</keyword>
<comment type="subcellular location">
    <subcellularLocation>
        <location evidence="1">Cell membrane</location>
        <topology evidence="1">Multi-pass membrane protein</topology>
    </subcellularLocation>
</comment>
<organism evidence="15 16">
    <name type="scientific">Carassius auratus</name>
    <name type="common">Goldfish</name>
    <dbReference type="NCBI Taxonomy" id="7957"/>
    <lineage>
        <taxon>Eukaryota</taxon>
        <taxon>Metazoa</taxon>
        <taxon>Chordata</taxon>
        <taxon>Craniata</taxon>
        <taxon>Vertebrata</taxon>
        <taxon>Euteleostomi</taxon>
        <taxon>Actinopterygii</taxon>
        <taxon>Neopterygii</taxon>
        <taxon>Teleostei</taxon>
        <taxon>Ostariophysi</taxon>
        <taxon>Cypriniformes</taxon>
        <taxon>Cyprinidae</taxon>
        <taxon>Cyprininae</taxon>
        <taxon>Carassius</taxon>
    </lineage>
</organism>
<evidence type="ECO:0000256" key="9">
    <source>
        <dbReference type="ARBA" id="ARBA00023170"/>
    </source>
</evidence>
<dbReference type="InterPro" id="IPR001828">
    <property type="entry name" value="ANF_lig-bd_rcpt"/>
</dbReference>
<dbReference type="SUPFAM" id="SSF53822">
    <property type="entry name" value="Periplasmic binding protein-like I"/>
    <property type="match status" value="1"/>
</dbReference>
<evidence type="ECO:0000313" key="15">
    <source>
        <dbReference type="Proteomes" id="UP000515129"/>
    </source>
</evidence>
<keyword evidence="7" id="KW-0297">G-protein coupled receptor</keyword>
<feature type="signal peptide" evidence="13">
    <location>
        <begin position="1"/>
        <end position="24"/>
    </location>
</feature>
<sequence length="847" mass="94629">MVKRTVSMQVLLLILGGILVPASAQVCSLLGQPAFPSLSAERDINIWAIFSIHRNALLKMHNYTSKPDPTTCASLNLREFKFAQTLIFAIEEINNSTQLLPGLSLGYKIYDSCRSFTQTILSGMALMNGYEETLSDTSCFRPPAVHAIVGDSASSSTIGLASVVGPFSLPVISHFATCACLSDRKRYPSFFRTISSDYYQSRALAQLVKNLGWTWVGTVRSRNDYGNNGIAAFEEAAKEEGVCIEYSEAILNNDPQEQFLKTLEVIKKGTARVVLAFIALGDFLPLLKVILQHNITGIQWVGSESWITSQTLAETKEYSFLSGAVGFAIANAKIMGLREFLVNVHPYKEPKNELLKEFWEIVFQCSFNSIGSGCTGSERLAELQNEYTDVSELRIANKVYTAVYAIAYTLHNILKEFRTSTNSSKIGWPIPQMVLKYMRDVRFTVKTGEEIFFDESGDPVARYDLVNWQSAEDGSMRFELVGLYDSSLPSEHLQVNQEHILWAEKSGQLPVSVCSEICPPGTRKAVQKGRPVCCYDCIPCAEGEISNGTDSSDCFPCDLEYWSNESKDRCVLKVVEFLSYTEIMGMVFCIFSFIGVLLTAMVYILFYLQKETCIVRANNSELSFLLLFSLSLCFLCSLTFIGRPTELSCMLRHTTFGITFVLCISCVLGKTIVVLMAFKATLPGSNVMKWFGPAQQRLSVVSLTLMQVIICVLWLTISPPFPYMNLSYYREKIILECNLGSAIGFWAVLGYTGMLSVMCFLLAFLARKLPDNFNEAKFITFSMLIFCAVWLTFIPAYVSSPGKFTVAVQIFAILASSFGLLFCIFAPKCYIILLKPEKNTKKEMMRK</sequence>
<dbReference type="Gene3D" id="2.10.50.30">
    <property type="entry name" value="GPCR, family 3, nine cysteines domain"/>
    <property type="match status" value="1"/>
</dbReference>
<dbReference type="PRINTS" id="PR00248">
    <property type="entry name" value="GPCRMGR"/>
</dbReference>
<keyword evidence="3" id="KW-1003">Cell membrane</keyword>
<dbReference type="GO" id="GO:0004930">
    <property type="term" value="F:G protein-coupled receptor activity"/>
    <property type="evidence" value="ECO:0007669"/>
    <property type="project" value="UniProtKB-KW"/>
</dbReference>
<keyword evidence="8 12" id="KW-0472">Membrane</keyword>
<dbReference type="CDD" id="cd15283">
    <property type="entry name" value="7tmC_V2R_pheromone"/>
    <property type="match status" value="1"/>
</dbReference>
<keyword evidence="4 12" id="KW-0812">Transmembrane</keyword>
<dbReference type="PRINTS" id="PR01535">
    <property type="entry name" value="VOMERONASL2R"/>
</dbReference>
<feature type="transmembrane region" description="Helical" evidence="12">
    <location>
        <begin position="583"/>
        <end position="608"/>
    </location>
</feature>
<dbReference type="FunFam" id="2.10.50.30:FF:000002">
    <property type="entry name" value="Vomeronasal 2 receptor, h1"/>
    <property type="match status" value="1"/>
</dbReference>
<dbReference type="Pfam" id="PF07562">
    <property type="entry name" value="NCD3G"/>
    <property type="match status" value="1"/>
</dbReference>
<dbReference type="InterPro" id="IPR017978">
    <property type="entry name" value="GPCR_3_C"/>
</dbReference>
<evidence type="ECO:0000256" key="4">
    <source>
        <dbReference type="ARBA" id="ARBA00022692"/>
    </source>
</evidence>
<dbReference type="PROSITE" id="PS00981">
    <property type="entry name" value="G_PROTEIN_RECEP_F3_3"/>
    <property type="match status" value="1"/>
</dbReference>
<dbReference type="GeneID" id="113118813"/>
<evidence type="ECO:0000256" key="6">
    <source>
        <dbReference type="ARBA" id="ARBA00022989"/>
    </source>
</evidence>
<feature type="transmembrane region" description="Helical" evidence="12">
    <location>
        <begin position="810"/>
        <end position="834"/>
    </location>
</feature>
<evidence type="ECO:0000256" key="8">
    <source>
        <dbReference type="ARBA" id="ARBA00023136"/>
    </source>
</evidence>
<proteinExistence type="inferred from homology"/>
<dbReference type="PANTHER" id="PTHR24061:SF528">
    <property type="entry name" value="C-FAMILY ODORANT RECEPTOR OLFCD2-RELATED"/>
    <property type="match status" value="1"/>
</dbReference>
<dbReference type="InterPro" id="IPR004073">
    <property type="entry name" value="GPCR_3_vmron_rcpt_2"/>
</dbReference>
<evidence type="ECO:0000256" key="2">
    <source>
        <dbReference type="ARBA" id="ARBA00007242"/>
    </source>
</evidence>
<dbReference type="FunFam" id="3.40.50.2300:FF:000016">
    <property type="entry name" value="Taste 1 receptor member 2"/>
    <property type="match status" value="1"/>
</dbReference>
<accession>A0A6P6RFN0</accession>
<dbReference type="Gene3D" id="3.40.50.2300">
    <property type="match status" value="2"/>
</dbReference>
<dbReference type="InterPro" id="IPR000068">
    <property type="entry name" value="GPCR_3_Ca_sens_rcpt-rel"/>
</dbReference>
<feature type="transmembrane region" description="Helical" evidence="12">
    <location>
        <begin position="620"/>
        <end position="642"/>
    </location>
</feature>
<keyword evidence="11" id="KW-0807">Transducer</keyword>
<evidence type="ECO:0000313" key="16">
    <source>
        <dbReference type="RefSeq" id="XP_026144008.1"/>
    </source>
</evidence>
<dbReference type="InterPro" id="IPR017979">
    <property type="entry name" value="GPCR_3_CS"/>
</dbReference>
<evidence type="ECO:0000256" key="10">
    <source>
        <dbReference type="ARBA" id="ARBA00023180"/>
    </source>
</evidence>
<protein>
    <submittedName>
        <fullName evidence="16">Extracellular calcium-sensing receptor</fullName>
    </submittedName>
</protein>
<feature type="transmembrane region" description="Helical" evidence="12">
    <location>
        <begin position="698"/>
        <end position="717"/>
    </location>
</feature>
<evidence type="ECO:0000256" key="11">
    <source>
        <dbReference type="ARBA" id="ARBA00023224"/>
    </source>
</evidence>
<name>A0A6P6RFN0_CARAU</name>
<keyword evidence="10" id="KW-0325">Glycoprotein</keyword>
<dbReference type="InterPro" id="IPR028082">
    <property type="entry name" value="Peripla_BP_I"/>
</dbReference>
<dbReference type="Pfam" id="PF01094">
    <property type="entry name" value="ANF_receptor"/>
    <property type="match status" value="1"/>
</dbReference>
<dbReference type="GO" id="GO:0005886">
    <property type="term" value="C:plasma membrane"/>
    <property type="evidence" value="ECO:0007669"/>
    <property type="project" value="UniProtKB-SubCell"/>
</dbReference>
<dbReference type="InterPro" id="IPR011500">
    <property type="entry name" value="GPCR_3_9-Cys_dom"/>
</dbReference>
<feature type="domain" description="G-protein coupled receptors family 3 profile" evidence="14">
    <location>
        <begin position="584"/>
        <end position="847"/>
    </location>
</feature>
<evidence type="ECO:0000256" key="5">
    <source>
        <dbReference type="ARBA" id="ARBA00022729"/>
    </source>
</evidence>
<feature type="chain" id="PRO_5027847976" evidence="13">
    <location>
        <begin position="25"/>
        <end position="847"/>
    </location>
</feature>
<keyword evidence="9 16" id="KW-0675">Receptor</keyword>
<feature type="transmembrane region" description="Helical" evidence="12">
    <location>
        <begin position="743"/>
        <end position="766"/>
    </location>
</feature>
<evidence type="ECO:0000256" key="13">
    <source>
        <dbReference type="SAM" id="SignalP"/>
    </source>
</evidence>
<feature type="transmembrane region" description="Helical" evidence="12">
    <location>
        <begin position="654"/>
        <end position="678"/>
    </location>
</feature>
<dbReference type="KEGG" id="caua:113118813"/>
<keyword evidence="15" id="KW-1185">Reference proteome</keyword>
<reference evidence="16" key="1">
    <citation type="submission" date="2025-08" db="UniProtKB">
        <authorList>
            <consortium name="RefSeq"/>
        </authorList>
    </citation>
    <scope>IDENTIFICATION</scope>
    <source>
        <strain evidence="16">Wakin</strain>
        <tissue evidence="16">Muscle</tissue>
    </source>
</reference>
<evidence type="ECO:0000256" key="3">
    <source>
        <dbReference type="ARBA" id="ARBA00022475"/>
    </source>
</evidence>
<evidence type="ECO:0000256" key="7">
    <source>
        <dbReference type="ARBA" id="ARBA00023040"/>
    </source>
</evidence>
<evidence type="ECO:0000256" key="1">
    <source>
        <dbReference type="ARBA" id="ARBA00004651"/>
    </source>
</evidence>
<dbReference type="AlphaFoldDB" id="A0A6P6RFN0"/>
<dbReference type="Pfam" id="PF00003">
    <property type="entry name" value="7tm_3"/>
    <property type="match status" value="1"/>
</dbReference>
<feature type="transmembrane region" description="Helical" evidence="12">
    <location>
        <begin position="778"/>
        <end position="798"/>
    </location>
</feature>
<dbReference type="PANTHER" id="PTHR24061">
    <property type="entry name" value="CALCIUM-SENSING RECEPTOR-RELATED"/>
    <property type="match status" value="1"/>
</dbReference>